<name>A0ABY0GTQ5_9PEZI</name>
<sequence>MPVSLTSPTLEGLCEQLISIHEAVNHGNVAFVVAEPLLMSPHTLENGVQAECTQYGIPMLADSPLGGDLLGGRLEPVNQAQKPAARKGCAGTQFVISWLKRCEKRSGMPTTLLICDATTAAVYNENHWTIGLTDAVLE</sequence>
<evidence type="ECO:0000313" key="1">
    <source>
        <dbReference type="EMBL" id="RYO77371.1"/>
    </source>
</evidence>
<organism evidence="1 2">
    <name type="scientific">Monosporascus cannonballus</name>
    <dbReference type="NCBI Taxonomy" id="155416"/>
    <lineage>
        <taxon>Eukaryota</taxon>
        <taxon>Fungi</taxon>
        <taxon>Dikarya</taxon>
        <taxon>Ascomycota</taxon>
        <taxon>Pezizomycotina</taxon>
        <taxon>Sordariomycetes</taxon>
        <taxon>Xylariomycetidae</taxon>
        <taxon>Xylariales</taxon>
        <taxon>Xylariales incertae sedis</taxon>
        <taxon>Monosporascus</taxon>
    </lineage>
</organism>
<reference evidence="1 2" key="1">
    <citation type="submission" date="2018-06" db="EMBL/GenBank/DDBJ databases">
        <title>Complete Genomes of Monosporascus.</title>
        <authorList>
            <person name="Robinson A.J."/>
            <person name="Natvig D.O."/>
        </authorList>
    </citation>
    <scope>NUCLEOTIDE SEQUENCE [LARGE SCALE GENOMIC DNA]</scope>
    <source>
        <strain evidence="1 2">CBS 609.92</strain>
    </source>
</reference>
<comment type="caution">
    <text evidence="1">The sequence shown here is derived from an EMBL/GenBank/DDBJ whole genome shotgun (WGS) entry which is preliminary data.</text>
</comment>
<keyword evidence="2" id="KW-1185">Reference proteome</keyword>
<protein>
    <recommendedName>
        <fullName evidence="3">NADP-dependent oxidoreductase domain-containing protein</fullName>
    </recommendedName>
</protein>
<evidence type="ECO:0008006" key="3">
    <source>
        <dbReference type="Google" id="ProtNLM"/>
    </source>
</evidence>
<dbReference type="Proteomes" id="UP000294003">
    <property type="component" value="Unassembled WGS sequence"/>
</dbReference>
<accession>A0ABY0GTQ5</accession>
<evidence type="ECO:0000313" key="2">
    <source>
        <dbReference type="Proteomes" id="UP000294003"/>
    </source>
</evidence>
<dbReference type="EMBL" id="QJNS01000468">
    <property type="protein sequence ID" value="RYO77371.1"/>
    <property type="molecule type" value="Genomic_DNA"/>
</dbReference>
<dbReference type="SUPFAM" id="SSF51430">
    <property type="entry name" value="NAD(P)-linked oxidoreductase"/>
    <property type="match status" value="1"/>
</dbReference>
<proteinExistence type="predicted"/>
<gene>
    <name evidence="1" type="ORF">DL762_009305</name>
</gene>
<dbReference type="InterPro" id="IPR036812">
    <property type="entry name" value="NAD(P)_OxRdtase_dom_sf"/>
</dbReference>
<dbReference type="Gene3D" id="3.20.20.100">
    <property type="entry name" value="NADP-dependent oxidoreductase domain"/>
    <property type="match status" value="1"/>
</dbReference>